<dbReference type="Proteomes" id="UP001610444">
    <property type="component" value="Unassembled WGS sequence"/>
</dbReference>
<feature type="transmembrane region" description="Helical" evidence="5">
    <location>
        <begin position="94"/>
        <end position="113"/>
    </location>
</feature>
<feature type="transmembrane region" description="Helical" evidence="5">
    <location>
        <begin position="38"/>
        <end position="63"/>
    </location>
</feature>
<evidence type="ECO:0000256" key="2">
    <source>
        <dbReference type="ARBA" id="ARBA00022692"/>
    </source>
</evidence>
<dbReference type="PANTHER" id="PTHR42718">
    <property type="entry name" value="MAJOR FACILITATOR SUPERFAMILY MULTIDRUG TRANSPORTER MFSC"/>
    <property type="match status" value="1"/>
</dbReference>
<comment type="subcellular location">
    <subcellularLocation>
        <location evidence="1">Membrane</location>
        <topology evidence="1">Multi-pass membrane protein</topology>
    </subcellularLocation>
</comment>
<dbReference type="SUPFAM" id="SSF103473">
    <property type="entry name" value="MFS general substrate transporter"/>
    <property type="match status" value="1"/>
</dbReference>
<evidence type="ECO:0000256" key="3">
    <source>
        <dbReference type="ARBA" id="ARBA00022989"/>
    </source>
</evidence>
<feature type="transmembrane region" description="Helical" evidence="5">
    <location>
        <begin position="70"/>
        <end position="88"/>
    </location>
</feature>
<sequence>MELTGEQVITLLATGNAAFTSSSFWLCLYLQRTQRLSALWIAVYLLPQNINGLIINFVCSLILHRVPHRVLMGVGALAYLVSFLLLALLQPIRYYYWAFVFPSLLLAVVGADLQFNVANVRHLFPPTSVLSSLEEPVSNGKRN</sequence>
<proteinExistence type="predicted"/>
<evidence type="ECO:0000256" key="4">
    <source>
        <dbReference type="ARBA" id="ARBA00023136"/>
    </source>
</evidence>
<dbReference type="InterPro" id="IPR036259">
    <property type="entry name" value="MFS_trans_sf"/>
</dbReference>
<dbReference type="PANTHER" id="PTHR42718:SF23">
    <property type="entry name" value="MAJOR FACILITATOR SUPERFAMILY (MFS) PROFILE DOMAIN-CONTAINING PROTEIN"/>
    <property type="match status" value="1"/>
</dbReference>
<evidence type="ECO:0000313" key="7">
    <source>
        <dbReference type="Proteomes" id="UP001610444"/>
    </source>
</evidence>
<organism evidence="6 7">
    <name type="scientific">Aspergillus pseudodeflectus</name>
    <dbReference type="NCBI Taxonomy" id="176178"/>
    <lineage>
        <taxon>Eukaryota</taxon>
        <taxon>Fungi</taxon>
        <taxon>Dikarya</taxon>
        <taxon>Ascomycota</taxon>
        <taxon>Pezizomycotina</taxon>
        <taxon>Eurotiomycetes</taxon>
        <taxon>Eurotiomycetidae</taxon>
        <taxon>Eurotiales</taxon>
        <taxon>Aspergillaceae</taxon>
        <taxon>Aspergillus</taxon>
        <taxon>Aspergillus subgen. Nidulantes</taxon>
    </lineage>
</organism>
<evidence type="ECO:0008006" key="8">
    <source>
        <dbReference type="Google" id="ProtNLM"/>
    </source>
</evidence>
<dbReference type="EMBL" id="JBFXLR010000005">
    <property type="protein sequence ID" value="KAL2858229.1"/>
    <property type="molecule type" value="Genomic_DNA"/>
</dbReference>
<accession>A0ABR4L154</accession>
<keyword evidence="3 5" id="KW-1133">Transmembrane helix</keyword>
<comment type="caution">
    <text evidence="6">The sequence shown here is derived from an EMBL/GenBank/DDBJ whole genome shotgun (WGS) entry which is preliminary data.</text>
</comment>
<evidence type="ECO:0000313" key="6">
    <source>
        <dbReference type="EMBL" id="KAL2858229.1"/>
    </source>
</evidence>
<name>A0ABR4L154_9EURO</name>
<keyword evidence="7" id="KW-1185">Reference proteome</keyword>
<evidence type="ECO:0000256" key="1">
    <source>
        <dbReference type="ARBA" id="ARBA00004141"/>
    </source>
</evidence>
<keyword evidence="4 5" id="KW-0472">Membrane</keyword>
<keyword evidence="2 5" id="KW-0812">Transmembrane</keyword>
<dbReference type="RefSeq" id="XP_070903398.1">
    <property type="nucleotide sequence ID" value="XM_071036904.1"/>
</dbReference>
<protein>
    <recommendedName>
        <fullName evidence="8">Major facilitator superfamily domain-containing protein</fullName>
    </recommendedName>
</protein>
<reference evidence="6 7" key="1">
    <citation type="submission" date="2024-07" db="EMBL/GenBank/DDBJ databases">
        <title>Section-level genome sequencing and comparative genomics of Aspergillus sections Usti and Cavernicolus.</title>
        <authorList>
            <consortium name="Lawrence Berkeley National Laboratory"/>
            <person name="Nybo J.L."/>
            <person name="Vesth T.C."/>
            <person name="Theobald S."/>
            <person name="Frisvad J.C."/>
            <person name="Larsen T.O."/>
            <person name="Kjaerboelling I."/>
            <person name="Rothschild-Mancinelli K."/>
            <person name="Lyhne E.K."/>
            <person name="Kogle M.E."/>
            <person name="Barry K."/>
            <person name="Clum A."/>
            <person name="Na H."/>
            <person name="Ledsgaard L."/>
            <person name="Lin J."/>
            <person name="Lipzen A."/>
            <person name="Kuo A."/>
            <person name="Riley R."/>
            <person name="Mondo S."/>
            <person name="LaButti K."/>
            <person name="Haridas S."/>
            <person name="Pangalinan J."/>
            <person name="Salamov A.A."/>
            <person name="Simmons B.A."/>
            <person name="Magnuson J.K."/>
            <person name="Chen J."/>
            <person name="Drula E."/>
            <person name="Henrissat B."/>
            <person name="Wiebenga A."/>
            <person name="Lubbers R.J."/>
            <person name="Gomes A.C."/>
            <person name="Macurrencykelacurrency M.R."/>
            <person name="Stajich J."/>
            <person name="Grigoriev I.V."/>
            <person name="Mortensen U.H."/>
            <person name="De vries R.P."/>
            <person name="Baker S.E."/>
            <person name="Andersen M.R."/>
        </authorList>
    </citation>
    <scope>NUCLEOTIDE SEQUENCE [LARGE SCALE GENOMIC DNA]</scope>
    <source>
        <strain evidence="6 7">CBS 756.74</strain>
    </source>
</reference>
<dbReference type="GeneID" id="98152068"/>
<gene>
    <name evidence="6" type="ORF">BJX68DRAFT_163076</name>
</gene>
<evidence type="ECO:0000256" key="5">
    <source>
        <dbReference type="SAM" id="Phobius"/>
    </source>
</evidence>